<protein>
    <submittedName>
        <fullName evidence="6">Uncharacterized protein DUF490</fullName>
    </submittedName>
</protein>
<evidence type="ECO:0000313" key="6">
    <source>
        <dbReference type="EMBL" id="TYP97550.1"/>
    </source>
</evidence>
<evidence type="ECO:0000313" key="7">
    <source>
        <dbReference type="Proteomes" id="UP000323136"/>
    </source>
</evidence>
<dbReference type="EMBL" id="VNIA01000004">
    <property type="protein sequence ID" value="TYP97550.1"/>
    <property type="molecule type" value="Genomic_DNA"/>
</dbReference>
<keyword evidence="2" id="KW-0812">Transmembrane</keyword>
<dbReference type="GO" id="GO:0005886">
    <property type="term" value="C:plasma membrane"/>
    <property type="evidence" value="ECO:0007669"/>
    <property type="project" value="InterPro"/>
</dbReference>
<dbReference type="GO" id="GO:0009306">
    <property type="term" value="P:protein secretion"/>
    <property type="evidence" value="ECO:0007669"/>
    <property type="project" value="InterPro"/>
</dbReference>
<evidence type="ECO:0000259" key="5">
    <source>
        <dbReference type="Pfam" id="PF04357"/>
    </source>
</evidence>
<keyword evidence="3" id="KW-1133">Transmembrane helix</keyword>
<organism evidence="6 7">
    <name type="scientific">Tenacibaculum adriaticum</name>
    <dbReference type="NCBI Taxonomy" id="413713"/>
    <lineage>
        <taxon>Bacteria</taxon>
        <taxon>Pseudomonadati</taxon>
        <taxon>Bacteroidota</taxon>
        <taxon>Flavobacteriia</taxon>
        <taxon>Flavobacteriales</taxon>
        <taxon>Flavobacteriaceae</taxon>
        <taxon>Tenacibaculum</taxon>
    </lineage>
</organism>
<evidence type="ECO:0000256" key="1">
    <source>
        <dbReference type="ARBA" id="ARBA00004167"/>
    </source>
</evidence>
<accession>A0A5S5DNM2</accession>
<evidence type="ECO:0000256" key="4">
    <source>
        <dbReference type="ARBA" id="ARBA00023136"/>
    </source>
</evidence>
<dbReference type="OrthoDB" id="680700at2"/>
<name>A0A5S5DNM2_9FLAO</name>
<keyword evidence="4" id="KW-0472">Membrane</keyword>
<gene>
    <name evidence="6" type="ORF">C7447_104244</name>
</gene>
<dbReference type="Proteomes" id="UP000323136">
    <property type="component" value="Unassembled WGS sequence"/>
</dbReference>
<dbReference type="Pfam" id="PF04357">
    <property type="entry name" value="TamB"/>
    <property type="match status" value="1"/>
</dbReference>
<reference evidence="6 7" key="1">
    <citation type="submission" date="2019-07" db="EMBL/GenBank/DDBJ databases">
        <title>Genomic Encyclopedia of Type Strains, Phase IV (KMG-IV): sequencing the most valuable type-strain genomes for metagenomic binning, comparative biology and taxonomic classification.</title>
        <authorList>
            <person name="Goeker M."/>
        </authorList>
    </citation>
    <scope>NUCLEOTIDE SEQUENCE [LARGE SCALE GENOMIC DNA]</scope>
    <source>
        <strain evidence="6 7">DSM 18961</strain>
    </source>
</reference>
<sequence length="1479" mass="165914">MRLIGVILILLLLLMLILSIPAVQSRLAKIATNYLNKEFNTSIVVKKIDLSLLGSVQLKGIEIRDHHQDTLIFVKNLKTSLLNAKRVLDNNVNLGDATLSGAHFYMKTYKGEEEDNMSIFLKSFEDDKPQKDSTPFVLNSQNIYIDGLTFELKDENKNNHLQFAAYNAGTSVQDFSLVGPNVSMKIRGLYFTDNRGINVTSMSSDFEYTRTQMLLQNTIIKTDNETNVVADIIFKYKREDFSSFLDKVKVQGEFKKSSISVIDLNKFYGELGGADMLFFTGKIKGVLNNFSADNLNMYSKYGMQIKGDLGFVNAFNSERGFVFDGNIDRVSSNYNQLRSILPNVLGKKLPSDFKKFGNFNLSGIIKVTPEQMDATLEVHSQIGSTISDLQLTNIDNIDNARYSGEVEFIDFDLGKFANDPQLGKISLKADVRGRGFQVENINTTIIGNVSSLEFNGYSYKNLSVNGQFQNKKFDGFLDAKDDNFNLKFKGLADFSSEVNKFDFTADIDKVDLTKTNLFKRDSLAILKGKIELDISGNTFDDIIGKATFTNVVYTNNKQVYPFEQFEVNSSVKDSIKTIKVDSKDIVQGELEGKFTFSELFPVFQNALGSVYTNYKPIPVAPNQYINFDFAIYNQIVDVFLPHISISKNTKIKGRINSNRDAVKITFSSPQLDIYKNVIDEVLLRIDNKNTLYNTHLTADKITTKYYDVTDLNLLNRTVNDTLFFKSTFKGGKKKAEDFNLDFFYTINQNQKSVVGIQKSTFNHNDYDWVVNPEGNNDNKVTFDLREDSFSFSPFLLISDDQKIEFSGDLFGDDYKDLKSKLTNVQVSSVLPEIENLDLKGVINGVAELKQKDGNIQPLANLTIKDVIVNEFSQGTLKIKVEGQNSFNKYDVDISLRDYEFDNVKAIGSLDFSTEKPTMDLGITFKEYELNGFSDFGGEVISNLRGRLSGNFTSKGEISNPDFKGNLNLIEAGLTFPYLNIDFDFIENANIKLQDQSFIVKNIVLKDTKFDTKGYLSGSVTHQEFEKWYMNLDLNTPNLLVLDTKEAEEIPYYGSAFLRGNAQIRGLTSNLSIDVNGSTQPGTIFVIPLNDVTTIDNYKLIRFKTEDKEEDQNLGIDKIKGLNLTIKLDVTKDALAHVVIDKISGSDLKGSGTGNLDIEIDTRGKFNMFGDLKIEKGVYNFKYGGIINKPFNVQKGGTISWNGSPFDAELDLTAIYETKANPAQLLDNINSTRKIPIDLYTRITGGLFNSKQEFDIKIPNANSTIASELEFILNENDLNTKMQHFTFLLAFGTFFDEETIGSSANSGITGTAAQMATSILSNMLNSEDSKFQVGVGYTQGDKADVSKLRNAIDDQVDVSVSTQISDRVLVNGKVGVPVGGNTQTNVVGEVKVEVLLNEEGTLRANFFNKPNEVQYSLEEEGYTQGLGLSYQVNFNNIKELKEKIGLKKNKDKNIDSINVKQKRPLINFKTKKDTTKIKNE</sequence>
<feature type="domain" description="Translocation and assembly module TamB C-terminal" evidence="5">
    <location>
        <begin position="1011"/>
        <end position="1433"/>
    </location>
</feature>
<comment type="subcellular location">
    <subcellularLocation>
        <location evidence="1">Membrane</location>
        <topology evidence="1">Single-pass membrane protein</topology>
    </subcellularLocation>
</comment>
<keyword evidence="7" id="KW-1185">Reference proteome</keyword>
<proteinExistence type="predicted"/>
<dbReference type="InterPro" id="IPR007452">
    <property type="entry name" value="TamB_C"/>
</dbReference>
<evidence type="ECO:0000256" key="3">
    <source>
        <dbReference type="ARBA" id="ARBA00022989"/>
    </source>
</evidence>
<evidence type="ECO:0000256" key="2">
    <source>
        <dbReference type="ARBA" id="ARBA00022692"/>
    </source>
</evidence>
<comment type="caution">
    <text evidence="6">The sequence shown here is derived from an EMBL/GenBank/DDBJ whole genome shotgun (WGS) entry which is preliminary data.</text>
</comment>